<proteinExistence type="predicted"/>
<gene>
    <name evidence="1" type="primary">YTHDF3</name>
</gene>
<accession>A0A1A8G2D0</accession>
<dbReference type="EMBL" id="HAEB01018746">
    <property type="protein sequence ID" value="SBQ65273.1"/>
    <property type="molecule type" value="Transcribed_RNA"/>
</dbReference>
<name>A0A1A8G2D0_9TELE</name>
<feature type="non-terminal residue" evidence="1">
    <location>
        <position position="1"/>
    </location>
</feature>
<dbReference type="AlphaFoldDB" id="A0A1A8G2D0"/>
<feature type="non-terminal residue" evidence="1">
    <location>
        <position position="39"/>
    </location>
</feature>
<organism evidence="1">
    <name type="scientific">Nothobranchius korthausae</name>
    <dbReference type="NCBI Taxonomy" id="1143690"/>
    <lineage>
        <taxon>Eukaryota</taxon>
        <taxon>Metazoa</taxon>
        <taxon>Chordata</taxon>
        <taxon>Craniata</taxon>
        <taxon>Vertebrata</taxon>
        <taxon>Euteleostomi</taxon>
        <taxon>Actinopterygii</taxon>
        <taxon>Neopterygii</taxon>
        <taxon>Teleostei</taxon>
        <taxon>Neoteleostei</taxon>
        <taxon>Acanthomorphata</taxon>
        <taxon>Ovalentaria</taxon>
        <taxon>Atherinomorphae</taxon>
        <taxon>Cyprinodontiformes</taxon>
        <taxon>Nothobranchiidae</taxon>
        <taxon>Nothobranchius</taxon>
    </lineage>
</organism>
<sequence>LKLSPLTSIPPQSLMTLHIMKNVRKRRRLSGRSAVEINS</sequence>
<reference evidence="1" key="2">
    <citation type="submission" date="2016-06" db="EMBL/GenBank/DDBJ databases">
        <title>The genome of a short-lived fish provides insights into sex chromosome evolution and the genetic control of aging.</title>
        <authorList>
            <person name="Reichwald K."/>
            <person name="Felder M."/>
            <person name="Petzold A."/>
            <person name="Koch P."/>
            <person name="Groth M."/>
            <person name="Platzer M."/>
        </authorList>
    </citation>
    <scope>NUCLEOTIDE SEQUENCE</scope>
    <source>
        <tissue evidence="1">Brain</tissue>
    </source>
</reference>
<evidence type="ECO:0000313" key="1">
    <source>
        <dbReference type="EMBL" id="SBQ65273.1"/>
    </source>
</evidence>
<reference evidence="1" key="1">
    <citation type="submission" date="2016-05" db="EMBL/GenBank/DDBJ databases">
        <authorList>
            <person name="Lavstsen T."/>
            <person name="Jespersen J.S."/>
        </authorList>
    </citation>
    <scope>NUCLEOTIDE SEQUENCE</scope>
    <source>
        <tissue evidence="1">Brain</tissue>
    </source>
</reference>
<protein>
    <submittedName>
        <fullName evidence="1">YTH domain family 3</fullName>
    </submittedName>
</protein>